<keyword evidence="1" id="KW-0540">Nuclease</keyword>
<dbReference type="InterPro" id="IPR013520">
    <property type="entry name" value="Ribonucl_H"/>
</dbReference>
<dbReference type="CDD" id="cd10434">
    <property type="entry name" value="GIY-YIG_UvrC_Cho"/>
    <property type="match status" value="1"/>
</dbReference>
<keyword evidence="3" id="KW-0548">Nucleotidyltransferase</keyword>
<dbReference type="NCBIfam" id="TIGR00573">
    <property type="entry name" value="dnaq"/>
    <property type="match status" value="1"/>
</dbReference>
<dbReference type="AlphaFoldDB" id="C5C5G5"/>
<name>C5C5G5_BEUC1</name>
<dbReference type="InterPro" id="IPR050066">
    <property type="entry name" value="UvrABC_protein_C"/>
</dbReference>
<dbReference type="SUPFAM" id="SSF53098">
    <property type="entry name" value="Ribonuclease H-like"/>
    <property type="match status" value="1"/>
</dbReference>
<dbReference type="GO" id="GO:0003677">
    <property type="term" value="F:DNA binding"/>
    <property type="evidence" value="ECO:0007669"/>
    <property type="project" value="InterPro"/>
</dbReference>
<evidence type="ECO:0000313" key="3">
    <source>
        <dbReference type="EMBL" id="ACQ80156.1"/>
    </source>
</evidence>
<dbReference type="GO" id="GO:0004527">
    <property type="term" value="F:exonuclease activity"/>
    <property type="evidence" value="ECO:0007669"/>
    <property type="project" value="UniProtKB-KW"/>
</dbReference>
<protein>
    <submittedName>
        <fullName evidence="3">DNA polymerase III, epsilon subunit</fullName>
        <ecNumber evidence="3">2.7.7.7</ecNumber>
    </submittedName>
</protein>
<dbReference type="Gene3D" id="3.30.420.10">
    <property type="entry name" value="Ribonuclease H-like superfamily/Ribonuclease H"/>
    <property type="match status" value="1"/>
</dbReference>
<sequence length="590" mass="62699">MPSATSPAAPGRGLAVQHALDELGTPLAEVAFVVVDLETTGGSPNADAITEIGAVRVRGGVVEGELGTLVDPGRSIPPTITVLTGITNAMVIGAPPIEEVLPSFLEFAHGAVLVAHNARFDTGFLRVAAERMGLTWPKPLVVDTVQLARRVVSRDEAPNHRLGSLARLFHASVTPDHRALTDARATVDVLHGLLARMAPLGVTHLEDLRTAGDSVPPERRRKVTLADGLPAAPGVYQFLGPQGRVLYVGTATNLRTRVRSYFTASEKRARIGEMLRIAERVHPIVCATPLEAAVRELRLIAEHSPPYNRRSRAPEREPWIRLTDEAYPRLSVVREVPRSHAGAAIGPFRTRRLAQLALEALHGAFPLRQCSPRLPRVPRADASPCVLAELGRCGAPCVGRIDEPGYDTVVADVRAVLAGDVEPVVATVRSRIAALAGSERYEDAARERDRLTALLRGSARAARLGGLADASHVLAARRTDDGGWELVCARYGRLAGVCVVPRGADVMGAIDAVRATAEHVPAPERWCGAASAEETELVLTWLERPGVRLVELAGAGWSAPVRGAARVLADLPGAVADGDRDAGSEDVAVA</sequence>
<dbReference type="SMART" id="SM00479">
    <property type="entry name" value="EXOIII"/>
    <property type="match status" value="1"/>
</dbReference>
<dbReference type="InterPro" id="IPR000305">
    <property type="entry name" value="GIY-YIG_endonuc"/>
</dbReference>
<dbReference type="InterPro" id="IPR012337">
    <property type="entry name" value="RNaseH-like_sf"/>
</dbReference>
<dbReference type="EC" id="2.7.7.7" evidence="3"/>
<dbReference type="InterPro" id="IPR035901">
    <property type="entry name" value="GIY-YIG_endonuc_sf"/>
</dbReference>
<dbReference type="InterPro" id="IPR036397">
    <property type="entry name" value="RNaseH_sf"/>
</dbReference>
<dbReference type="InterPro" id="IPR006054">
    <property type="entry name" value="DnaQ"/>
</dbReference>
<dbReference type="SUPFAM" id="SSF82771">
    <property type="entry name" value="GIY-YIG endonuclease"/>
    <property type="match status" value="1"/>
</dbReference>
<dbReference type="FunFam" id="3.30.420.10:FF:000045">
    <property type="entry name" value="3'-5' exonuclease DinG"/>
    <property type="match status" value="1"/>
</dbReference>
<dbReference type="eggNOG" id="COG0322">
    <property type="taxonomic scope" value="Bacteria"/>
</dbReference>
<dbReference type="PROSITE" id="PS50164">
    <property type="entry name" value="GIY_YIG"/>
    <property type="match status" value="1"/>
</dbReference>
<dbReference type="Pfam" id="PF00929">
    <property type="entry name" value="RNase_T"/>
    <property type="match status" value="1"/>
</dbReference>
<keyword evidence="3" id="KW-0808">Transferase</keyword>
<organism evidence="3 4">
    <name type="scientific">Beutenbergia cavernae (strain ATCC BAA-8 / DSM 12333 / CCUG 43141 / JCM 11478 / NBRC 16432 / NCIMB 13614 / HKI 0122)</name>
    <dbReference type="NCBI Taxonomy" id="471853"/>
    <lineage>
        <taxon>Bacteria</taxon>
        <taxon>Bacillati</taxon>
        <taxon>Actinomycetota</taxon>
        <taxon>Actinomycetes</taxon>
        <taxon>Micrococcales</taxon>
        <taxon>Beutenbergiaceae</taxon>
        <taxon>Beutenbergia</taxon>
    </lineage>
</organism>
<evidence type="ECO:0000259" key="2">
    <source>
        <dbReference type="PROSITE" id="PS50164"/>
    </source>
</evidence>
<proteinExistence type="predicted"/>
<dbReference type="NCBIfam" id="NF005905">
    <property type="entry name" value="PRK07883.1-3"/>
    <property type="match status" value="1"/>
</dbReference>
<dbReference type="CDD" id="cd06127">
    <property type="entry name" value="DEDDh"/>
    <property type="match status" value="1"/>
</dbReference>
<feature type="domain" description="GIY-YIG" evidence="2">
    <location>
        <begin position="231"/>
        <end position="309"/>
    </location>
</feature>
<gene>
    <name evidence="3" type="ordered locus">Bcav_1900</name>
</gene>
<dbReference type="EMBL" id="CP001618">
    <property type="protein sequence ID" value="ACQ80156.1"/>
    <property type="molecule type" value="Genomic_DNA"/>
</dbReference>
<dbReference type="GO" id="GO:0009380">
    <property type="term" value="C:excinuclease repair complex"/>
    <property type="evidence" value="ECO:0007669"/>
    <property type="project" value="TreeGrafter"/>
</dbReference>
<accession>C5C5G5</accession>
<dbReference type="InterPro" id="IPR047296">
    <property type="entry name" value="GIY-YIG_UvrC_Cho"/>
</dbReference>
<dbReference type="NCBIfam" id="NF005907">
    <property type="entry name" value="PRK07883.1-5"/>
    <property type="match status" value="1"/>
</dbReference>
<dbReference type="Pfam" id="PF01541">
    <property type="entry name" value="GIY-YIG"/>
    <property type="match status" value="1"/>
</dbReference>
<dbReference type="PANTHER" id="PTHR30562">
    <property type="entry name" value="UVRC/OXIDOREDUCTASE"/>
    <property type="match status" value="1"/>
</dbReference>
<dbReference type="RefSeq" id="WP_015882396.1">
    <property type="nucleotide sequence ID" value="NC_012669.1"/>
</dbReference>
<dbReference type="HOGENOM" id="CLU_022933_0_0_11"/>
<keyword evidence="1" id="KW-0378">Hydrolase</keyword>
<evidence type="ECO:0000256" key="1">
    <source>
        <dbReference type="ARBA" id="ARBA00022839"/>
    </source>
</evidence>
<dbReference type="Proteomes" id="UP000007962">
    <property type="component" value="Chromosome"/>
</dbReference>
<evidence type="ECO:0000313" key="4">
    <source>
        <dbReference type="Proteomes" id="UP000007962"/>
    </source>
</evidence>
<keyword evidence="1" id="KW-0269">Exonuclease</keyword>
<keyword evidence="4" id="KW-1185">Reference proteome</keyword>
<reference evidence="3 4" key="1">
    <citation type="journal article" date="2009" name="Stand. Genomic Sci.">
        <title>Complete genome sequence of Beutenbergia cavernae type strain (HKI 0122).</title>
        <authorList>
            <person name="Land M."/>
            <person name="Pukall R."/>
            <person name="Abt B."/>
            <person name="Goker M."/>
            <person name="Rohde M."/>
            <person name="Glavina Del Rio T."/>
            <person name="Tice H."/>
            <person name="Copeland A."/>
            <person name="Cheng J.F."/>
            <person name="Lucas S."/>
            <person name="Chen F."/>
            <person name="Nolan M."/>
            <person name="Bruce D."/>
            <person name="Goodwin L."/>
            <person name="Pitluck S."/>
            <person name="Ivanova N."/>
            <person name="Mavromatis K."/>
            <person name="Ovchinnikova G."/>
            <person name="Pati A."/>
            <person name="Chen A."/>
            <person name="Palaniappan K."/>
            <person name="Hauser L."/>
            <person name="Chang Y.J."/>
            <person name="Jefferies C.C."/>
            <person name="Saunders E."/>
            <person name="Brettin T."/>
            <person name="Detter J.C."/>
            <person name="Han C."/>
            <person name="Chain P."/>
            <person name="Bristow J."/>
            <person name="Eisen J.A."/>
            <person name="Markowitz V."/>
            <person name="Hugenholtz P."/>
            <person name="Kyrpides N.C."/>
            <person name="Klenk H.P."/>
            <person name="Lapidus A."/>
        </authorList>
    </citation>
    <scope>NUCLEOTIDE SEQUENCE [LARGE SCALE GENOMIC DNA]</scope>
    <source>
        <strain evidence="4">ATCC BAA-8 / DSM 12333 / NBRC 16432</strain>
    </source>
</reference>
<dbReference type="STRING" id="471853.Bcav_1900"/>
<dbReference type="KEGG" id="bcv:Bcav_1900"/>
<dbReference type="Gene3D" id="3.40.1440.10">
    <property type="entry name" value="GIY-YIG endonuclease"/>
    <property type="match status" value="1"/>
</dbReference>
<dbReference type="PANTHER" id="PTHR30562:SF1">
    <property type="entry name" value="UVRABC SYSTEM PROTEIN C"/>
    <property type="match status" value="1"/>
</dbReference>
<dbReference type="SMART" id="SM00465">
    <property type="entry name" value="GIYc"/>
    <property type="match status" value="1"/>
</dbReference>
<dbReference type="GO" id="GO:0006289">
    <property type="term" value="P:nucleotide-excision repair"/>
    <property type="evidence" value="ECO:0007669"/>
    <property type="project" value="InterPro"/>
</dbReference>
<dbReference type="eggNOG" id="COG2176">
    <property type="taxonomic scope" value="Bacteria"/>
</dbReference>
<dbReference type="GO" id="GO:0006260">
    <property type="term" value="P:DNA replication"/>
    <property type="evidence" value="ECO:0007669"/>
    <property type="project" value="InterPro"/>
</dbReference>
<dbReference type="GO" id="GO:0003887">
    <property type="term" value="F:DNA-directed DNA polymerase activity"/>
    <property type="evidence" value="ECO:0007669"/>
    <property type="project" value="UniProtKB-EC"/>
</dbReference>